<dbReference type="RefSeq" id="WP_207575223.1">
    <property type="nucleotide sequence ID" value="NZ_JAFNME010000014.1"/>
</dbReference>
<comment type="caution">
    <text evidence="3">The sequence shown here is derived from an EMBL/GenBank/DDBJ whole genome shotgun (WGS) entry which is preliminary data.</text>
</comment>
<feature type="compositionally biased region" description="Pro residues" evidence="1">
    <location>
        <begin position="278"/>
        <end position="287"/>
    </location>
</feature>
<keyword evidence="2" id="KW-0472">Membrane</keyword>
<evidence type="ECO:0000256" key="2">
    <source>
        <dbReference type="SAM" id="Phobius"/>
    </source>
</evidence>
<reference evidence="3" key="1">
    <citation type="submission" date="2021-03" db="EMBL/GenBank/DDBJ databases">
        <title>Comamonas denitrificans.</title>
        <authorList>
            <person name="Finster K."/>
        </authorList>
    </citation>
    <scope>NUCLEOTIDE SEQUENCE</scope>
    <source>
        <strain evidence="3">MM2021_4</strain>
    </source>
</reference>
<protein>
    <submittedName>
        <fullName evidence="3">DUF3106 domain-containing protein</fullName>
    </submittedName>
</protein>
<feature type="compositionally biased region" description="Pro residues" evidence="1">
    <location>
        <begin position="202"/>
        <end position="227"/>
    </location>
</feature>
<keyword evidence="2" id="KW-0812">Transmembrane</keyword>
<evidence type="ECO:0000256" key="1">
    <source>
        <dbReference type="SAM" id="MobiDB-lite"/>
    </source>
</evidence>
<dbReference type="AlphaFoldDB" id="A0A939H0N8"/>
<dbReference type="InterPro" id="IPR021455">
    <property type="entry name" value="DUF3106"/>
</dbReference>
<feature type="compositionally biased region" description="Basic residues" evidence="1">
    <location>
        <begin position="188"/>
        <end position="199"/>
    </location>
</feature>
<evidence type="ECO:0000313" key="3">
    <source>
        <dbReference type="EMBL" id="MBO1249760.1"/>
    </source>
</evidence>
<keyword evidence="2" id="KW-1133">Transmembrane helix</keyword>
<organism evidence="3 4">
    <name type="scientific">Comamonas denitrificans</name>
    <dbReference type="NCBI Taxonomy" id="117506"/>
    <lineage>
        <taxon>Bacteria</taxon>
        <taxon>Pseudomonadati</taxon>
        <taxon>Pseudomonadota</taxon>
        <taxon>Betaproteobacteria</taxon>
        <taxon>Burkholderiales</taxon>
        <taxon>Comamonadaceae</taxon>
        <taxon>Comamonas</taxon>
    </lineage>
</organism>
<proteinExistence type="predicted"/>
<feature type="transmembrane region" description="Helical" evidence="2">
    <location>
        <begin position="20"/>
        <end position="41"/>
    </location>
</feature>
<accession>A0A939H0N8</accession>
<dbReference type="EMBL" id="JAFNME010000014">
    <property type="protein sequence ID" value="MBO1249760.1"/>
    <property type="molecule type" value="Genomic_DNA"/>
</dbReference>
<name>A0A939H0N8_9BURK</name>
<sequence>MQPLTSSLPCKKKTAHLPLVFAGAVLAVLAGIGAWLIPYMAMAPSAVPPALAVHEDQNSPRLTTDTPNRLRLSSAGPEWQDITAAQRQILDPLHLQWPAMGALTKRRWLVLADRYPSMSEKEQAKLHERMLSWASLSAQQRNQARLNFENAKRLTPDDLLLKWQEYQALTAAEKERLKAEGLKAEQKRKAKNTRRKLNRPKPFVPPTPAPAPLPPAQTAPLPTPPSPSSGASTSAVTTSKPVQATPLPPLVEAAPAPVEVPQPMYTMELPPLSALPAPATPAAPAPAPEALHSQP</sequence>
<dbReference type="Pfam" id="PF11304">
    <property type="entry name" value="DUF3106"/>
    <property type="match status" value="1"/>
</dbReference>
<gene>
    <name evidence="3" type="ORF">J1777_08000</name>
</gene>
<feature type="region of interest" description="Disordered" evidence="1">
    <location>
        <begin position="268"/>
        <end position="295"/>
    </location>
</feature>
<feature type="compositionally biased region" description="Low complexity" evidence="1">
    <location>
        <begin position="228"/>
        <end position="239"/>
    </location>
</feature>
<evidence type="ECO:0000313" key="4">
    <source>
        <dbReference type="Proteomes" id="UP000664731"/>
    </source>
</evidence>
<dbReference type="Proteomes" id="UP000664731">
    <property type="component" value="Unassembled WGS sequence"/>
</dbReference>
<keyword evidence="4" id="KW-1185">Reference proteome</keyword>
<feature type="region of interest" description="Disordered" evidence="1">
    <location>
        <begin position="180"/>
        <end position="254"/>
    </location>
</feature>